<evidence type="ECO:0000313" key="1">
    <source>
        <dbReference type="EMBL" id="KAK1848603.1"/>
    </source>
</evidence>
<name>A0AAD9AHV5_9PEZI</name>
<protein>
    <submittedName>
        <fullName evidence="1">Uncharacterized protein</fullName>
    </submittedName>
</protein>
<evidence type="ECO:0000313" key="2">
    <source>
        <dbReference type="Proteomes" id="UP001243330"/>
    </source>
</evidence>
<accession>A0AAD9AHV5</accession>
<gene>
    <name evidence="1" type="ORF">CCHR01_08800</name>
</gene>
<dbReference type="EMBL" id="JAQOWY010000167">
    <property type="protein sequence ID" value="KAK1848603.1"/>
    <property type="molecule type" value="Genomic_DNA"/>
</dbReference>
<comment type="caution">
    <text evidence="1">The sequence shown here is derived from an EMBL/GenBank/DDBJ whole genome shotgun (WGS) entry which is preliminary data.</text>
</comment>
<sequence>MTPSFFALSSLHPRFLSRRAECASFASVLCSVWSFRRSSVGFSGLRAWNSVTGIGPELPRQQVPCLASHPLMSLVSIDLGYLPIQSVERVFSESCGRPLAELVQPPAFLPPHPLIP</sequence>
<reference evidence="1" key="1">
    <citation type="submission" date="2023-01" db="EMBL/GenBank/DDBJ databases">
        <title>Colletotrichum chrysophilum M932 genome sequence.</title>
        <authorList>
            <person name="Baroncelli R."/>
        </authorList>
    </citation>
    <scope>NUCLEOTIDE SEQUENCE</scope>
    <source>
        <strain evidence="1">M932</strain>
    </source>
</reference>
<dbReference type="AlphaFoldDB" id="A0AAD9AHV5"/>
<dbReference type="Proteomes" id="UP001243330">
    <property type="component" value="Unassembled WGS sequence"/>
</dbReference>
<keyword evidence="2" id="KW-1185">Reference proteome</keyword>
<organism evidence="1 2">
    <name type="scientific">Colletotrichum chrysophilum</name>
    <dbReference type="NCBI Taxonomy" id="1836956"/>
    <lineage>
        <taxon>Eukaryota</taxon>
        <taxon>Fungi</taxon>
        <taxon>Dikarya</taxon>
        <taxon>Ascomycota</taxon>
        <taxon>Pezizomycotina</taxon>
        <taxon>Sordariomycetes</taxon>
        <taxon>Hypocreomycetidae</taxon>
        <taxon>Glomerellales</taxon>
        <taxon>Glomerellaceae</taxon>
        <taxon>Colletotrichum</taxon>
        <taxon>Colletotrichum gloeosporioides species complex</taxon>
    </lineage>
</organism>
<proteinExistence type="predicted"/>